<gene>
    <name evidence="1" type="ORF">LCGC14_1031580</name>
</gene>
<evidence type="ECO:0000313" key="1">
    <source>
        <dbReference type="EMBL" id="KKN10929.1"/>
    </source>
</evidence>
<dbReference type="EMBL" id="LAZR01004191">
    <property type="protein sequence ID" value="KKN10929.1"/>
    <property type="molecule type" value="Genomic_DNA"/>
</dbReference>
<organism evidence="1">
    <name type="scientific">marine sediment metagenome</name>
    <dbReference type="NCBI Taxonomy" id="412755"/>
    <lineage>
        <taxon>unclassified sequences</taxon>
        <taxon>metagenomes</taxon>
        <taxon>ecological metagenomes</taxon>
    </lineage>
</organism>
<sequence length="128" mass="15007">MKFDLIRPCKYCPFSTGADRIVFRGRARAEEIEEIAYRDGFVCHEHGDDFDDEESSYIDFRDDGSSQHCFGALYMYLRNGNGNIPWEQLTDAQHEKWWEHITLDQILQADTEVWADDEAFLNAHDPLK</sequence>
<proteinExistence type="predicted"/>
<comment type="caution">
    <text evidence="1">The sequence shown here is derived from an EMBL/GenBank/DDBJ whole genome shotgun (WGS) entry which is preliminary data.</text>
</comment>
<dbReference type="AlphaFoldDB" id="A0A0F9MYY2"/>
<name>A0A0F9MYY2_9ZZZZ</name>
<protein>
    <submittedName>
        <fullName evidence="1">Uncharacterized protein</fullName>
    </submittedName>
</protein>
<reference evidence="1" key="1">
    <citation type="journal article" date="2015" name="Nature">
        <title>Complex archaea that bridge the gap between prokaryotes and eukaryotes.</title>
        <authorList>
            <person name="Spang A."/>
            <person name="Saw J.H."/>
            <person name="Jorgensen S.L."/>
            <person name="Zaremba-Niedzwiedzka K."/>
            <person name="Martijn J."/>
            <person name="Lind A.E."/>
            <person name="van Eijk R."/>
            <person name="Schleper C."/>
            <person name="Guy L."/>
            <person name="Ettema T.J."/>
        </authorList>
    </citation>
    <scope>NUCLEOTIDE SEQUENCE</scope>
</reference>
<accession>A0A0F9MYY2</accession>